<feature type="region of interest" description="Disordered" evidence="2">
    <location>
        <begin position="761"/>
        <end position="805"/>
    </location>
</feature>
<dbReference type="EMBL" id="CATQJL010000316">
    <property type="protein sequence ID" value="CAJ0608578.1"/>
    <property type="molecule type" value="Genomic_DNA"/>
</dbReference>
<comment type="caution">
    <text evidence="4">The sequence shown here is derived from an EMBL/GenBank/DDBJ whole genome shotgun (WGS) entry which is preliminary data.</text>
</comment>
<feature type="domain" description="SANTA" evidence="3">
    <location>
        <begin position="376"/>
        <end position="466"/>
    </location>
</feature>
<reference evidence="4" key="1">
    <citation type="submission" date="2023-07" db="EMBL/GenBank/DDBJ databases">
        <authorList>
            <consortium name="CYATHOMIX"/>
        </authorList>
    </citation>
    <scope>NUCLEOTIDE SEQUENCE</scope>
    <source>
        <strain evidence="4">N/A</strain>
    </source>
</reference>
<evidence type="ECO:0000313" key="4">
    <source>
        <dbReference type="EMBL" id="CAJ0608578.1"/>
    </source>
</evidence>
<gene>
    <name evidence="4" type="ORF">CYNAS_LOCUS20561</name>
</gene>
<keyword evidence="5" id="KW-1185">Reference proteome</keyword>
<organism evidence="4 5">
    <name type="scientific">Cylicocyclus nassatus</name>
    <name type="common">Nematode worm</name>
    <dbReference type="NCBI Taxonomy" id="53992"/>
    <lineage>
        <taxon>Eukaryota</taxon>
        <taxon>Metazoa</taxon>
        <taxon>Ecdysozoa</taxon>
        <taxon>Nematoda</taxon>
        <taxon>Chromadorea</taxon>
        <taxon>Rhabditida</taxon>
        <taxon>Rhabditina</taxon>
        <taxon>Rhabditomorpha</taxon>
        <taxon>Strongyloidea</taxon>
        <taxon>Strongylidae</taxon>
        <taxon>Cylicocyclus</taxon>
    </lineage>
</organism>
<dbReference type="GO" id="GO:0000775">
    <property type="term" value="C:chromosome, centromeric region"/>
    <property type="evidence" value="ECO:0007669"/>
    <property type="project" value="TreeGrafter"/>
</dbReference>
<feature type="region of interest" description="Disordered" evidence="2">
    <location>
        <begin position="1145"/>
        <end position="1167"/>
    </location>
</feature>
<feature type="region of interest" description="Disordered" evidence="2">
    <location>
        <begin position="831"/>
        <end position="889"/>
    </location>
</feature>
<dbReference type="InterPro" id="IPR039110">
    <property type="entry name" value="KNL2-like"/>
</dbReference>
<evidence type="ECO:0000313" key="5">
    <source>
        <dbReference type="Proteomes" id="UP001176961"/>
    </source>
</evidence>
<feature type="compositionally biased region" description="Basic and acidic residues" evidence="2">
    <location>
        <begin position="761"/>
        <end position="788"/>
    </location>
</feature>
<evidence type="ECO:0000256" key="2">
    <source>
        <dbReference type="SAM" id="MobiDB-lite"/>
    </source>
</evidence>
<dbReference type="AlphaFoldDB" id="A0AA36HDG9"/>
<dbReference type="PANTHER" id="PTHR16124">
    <property type="entry name" value="MIS18-BINDING PROTEIN 1"/>
    <property type="match status" value="1"/>
</dbReference>
<name>A0AA36HDG9_CYLNA</name>
<feature type="region of interest" description="Disordered" evidence="2">
    <location>
        <begin position="627"/>
        <end position="715"/>
    </location>
</feature>
<sequence>MNDVFALIPRKERISLRLWVFKFIDVVDIESFGVCVEGYRPSDETETVLRNWHSTAIEKRITSTLLHSHSGSVYELRGSIDRDLAFQFGYPGELIDMFANGFPEDWKSTLKEYFYVVKTTNPLNASHYFSVMARRRSSGLVRCQSRLSTGTVFNKSNRRSERLSILPAPGALPVPIEEEDEQKENSTSRSSLLTAKISFEDVGSVSVRRSPRIMEILSRSSKNGDTKRSFIADVSARPASSLEIENKPLADVGSKSDSCLRTSEVGDLPNDVDCGSDTEESIVFVPAVHSNKRDSIENVPRVEYPDSIGPEENDQDFSVGPAFEEPHVSIREINAQEESKVQDDDNHLAVVPVSTNVFKVPSRRPSRGEHDDATELTDWSIRFAPIGCDGPELNFPKFVLLGNKRGHYGQWRSSIVTRVVSAEILYTSSTKYRLVGEINITDSANAGFPKTFVASFLRGFPPNWRTRITDLYNYFFGNFHASTSQVLTTTNEPILLFSDESQEAVRSLHQEHETIPSRRKSIVADYNEKWGRDQQDKRTEEVSGSSKLAVVSPAVQSSLSSGVRRSRSGRCIHPPLAQWAGERVRYDGLGNAIGVEDVKTITVHSKRTSGTTALADYYGLSPADASLRQSEASTEPPRLAVDSGPKRIRTRRILASSDEENASPDKRSRSSDDAYVRYDNRQKLYPYEENRARENYRKHRHRTSSDESETERELRSERHLILKHTRELLKQQENLLKMEQRLASQERKWLERKKRKRLLREQEGKGFSRQAETFDRRPGHRCREESRQVARHMPSSHYQDNHRRKKVMNALDRRRLEEIWAQENEELTTSYYSDGDDDWQEPVRKRRKKVNRRVRETSSSESIPSDDEDSGDQMRGRASEGEFQKKDEARKKCWNAAEVQRLKLTIHAIRPQKDDDWEKVARAMGNERDLESYKEAAIKRLKWKPPPAESASPIKSVEPITARAGTIAFQHQTNEFTRKYMMGGGAHSEDFFQDNDATANISIGGLPDLNEFGADDSLLEVLNTPANAVPERKGANRRQFLAEPIDDDTPIRRRSSAVFMGTPQDSAQRERQDRYLHHLINKAGRRDVSKMNFSRAGNSIRFETTGAVMDSTKAHDYGGLQKDLKYAAKLTKKATRRDAVLVENSDEELELDEEDLSMDGVEDDGLL</sequence>
<protein>
    <recommendedName>
        <fullName evidence="3">SANTA domain-containing protein</fullName>
    </recommendedName>
</protein>
<accession>A0AA36HDG9</accession>
<dbReference type="Pfam" id="PF09133">
    <property type="entry name" value="SANTA"/>
    <property type="match status" value="2"/>
</dbReference>
<feature type="compositionally biased region" description="Basic and acidic residues" evidence="2">
    <location>
        <begin position="663"/>
        <end position="695"/>
    </location>
</feature>
<evidence type="ECO:0000259" key="3">
    <source>
        <dbReference type="Pfam" id="PF09133"/>
    </source>
</evidence>
<proteinExistence type="predicted"/>
<feature type="coiled-coil region" evidence="1">
    <location>
        <begin position="721"/>
        <end position="748"/>
    </location>
</feature>
<feature type="compositionally biased region" description="Basic and acidic residues" evidence="2">
    <location>
        <begin position="872"/>
        <end position="889"/>
    </location>
</feature>
<feature type="domain" description="SANTA" evidence="3">
    <location>
        <begin position="14"/>
        <end position="108"/>
    </location>
</feature>
<dbReference type="Proteomes" id="UP001176961">
    <property type="component" value="Unassembled WGS sequence"/>
</dbReference>
<dbReference type="PANTHER" id="PTHR16124:SF3">
    <property type="entry name" value="MIS18-BINDING PROTEIN 1"/>
    <property type="match status" value="1"/>
</dbReference>
<dbReference type="InterPro" id="IPR015216">
    <property type="entry name" value="SANTA"/>
</dbReference>
<evidence type="ECO:0000256" key="1">
    <source>
        <dbReference type="SAM" id="Coils"/>
    </source>
</evidence>
<keyword evidence="1" id="KW-0175">Coiled coil</keyword>